<dbReference type="InterPro" id="IPR029028">
    <property type="entry name" value="Alpha/beta_knot_MTases"/>
</dbReference>
<keyword evidence="2 5" id="KW-0808">Transferase</keyword>
<dbReference type="Pfam" id="PF08032">
    <property type="entry name" value="SpoU_sub_bind"/>
    <property type="match status" value="1"/>
</dbReference>
<reference evidence="5 6" key="1">
    <citation type="submission" date="2020-04" db="EMBL/GenBank/DDBJ databases">
        <title>Rhodospirillaceae bacterium KN72 isolated from deep sea.</title>
        <authorList>
            <person name="Zhang D.-C."/>
        </authorList>
    </citation>
    <scope>NUCLEOTIDE SEQUENCE [LARGE SCALE GENOMIC DNA]</scope>
    <source>
        <strain evidence="5 6">KN72</strain>
    </source>
</reference>
<organism evidence="5 6">
    <name type="scientific">Pacificispira spongiicola</name>
    <dbReference type="NCBI Taxonomy" id="2729598"/>
    <lineage>
        <taxon>Bacteria</taxon>
        <taxon>Pseudomonadati</taxon>
        <taxon>Pseudomonadota</taxon>
        <taxon>Alphaproteobacteria</taxon>
        <taxon>Rhodospirillales</taxon>
        <taxon>Rhodospirillaceae</taxon>
        <taxon>Pacificispira</taxon>
    </lineage>
</organism>
<feature type="region of interest" description="Disordered" evidence="3">
    <location>
        <begin position="1"/>
        <end position="50"/>
    </location>
</feature>
<dbReference type="AlphaFoldDB" id="A0A7Y0HFL0"/>
<dbReference type="PANTHER" id="PTHR46429:SF1">
    <property type="entry name" value="23S RRNA (GUANOSINE-2'-O-)-METHYLTRANSFERASE RLMB"/>
    <property type="match status" value="1"/>
</dbReference>
<dbReference type="Gene3D" id="3.40.1280.10">
    <property type="match status" value="1"/>
</dbReference>
<dbReference type="GO" id="GO:0005829">
    <property type="term" value="C:cytosol"/>
    <property type="evidence" value="ECO:0007669"/>
    <property type="project" value="TreeGrafter"/>
</dbReference>
<dbReference type="InterPro" id="IPR001537">
    <property type="entry name" value="SpoU_MeTrfase"/>
</dbReference>
<dbReference type="Gene3D" id="3.30.1330.30">
    <property type="match status" value="1"/>
</dbReference>
<dbReference type="GO" id="GO:0008173">
    <property type="term" value="F:RNA methyltransferase activity"/>
    <property type="evidence" value="ECO:0007669"/>
    <property type="project" value="InterPro"/>
</dbReference>
<proteinExistence type="predicted"/>
<name>A0A7Y0HFL0_9PROT</name>
<keyword evidence="1 5" id="KW-0489">Methyltransferase</keyword>
<dbReference type="GO" id="GO:0006396">
    <property type="term" value="P:RNA processing"/>
    <property type="evidence" value="ECO:0007669"/>
    <property type="project" value="InterPro"/>
</dbReference>
<dbReference type="GO" id="GO:0032259">
    <property type="term" value="P:methylation"/>
    <property type="evidence" value="ECO:0007669"/>
    <property type="project" value="UniProtKB-KW"/>
</dbReference>
<feature type="domain" description="RNA 2-O ribose methyltransferase substrate binding" evidence="4">
    <location>
        <begin position="49"/>
        <end position="122"/>
    </location>
</feature>
<dbReference type="Proteomes" id="UP000539372">
    <property type="component" value="Unassembled WGS sequence"/>
</dbReference>
<comment type="caution">
    <text evidence="5">The sequence shown here is derived from an EMBL/GenBank/DDBJ whole genome shotgun (WGS) entry which is preliminary data.</text>
</comment>
<evidence type="ECO:0000256" key="1">
    <source>
        <dbReference type="ARBA" id="ARBA00022603"/>
    </source>
</evidence>
<keyword evidence="6" id="KW-1185">Reference proteome</keyword>
<dbReference type="SUPFAM" id="SSF75217">
    <property type="entry name" value="alpha/beta knot"/>
    <property type="match status" value="1"/>
</dbReference>
<dbReference type="CDD" id="cd18103">
    <property type="entry name" value="SpoU-like_RlmB"/>
    <property type="match status" value="1"/>
</dbReference>
<dbReference type="InterPro" id="IPR004441">
    <property type="entry name" value="rRNA_MeTrfase_TrmH"/>
</dbReference>
<dbReference type="PANTHER" id="PTHR46429">
    <property type="entry name" value="23S RRNA (GUANOSINE-2'-O-)-METHYLTRANSFERASE RLMB"/>
    <property type="match status" value="1"/>
</dbReference>
<dbReference type="InterPro" id="IPR013123">
    <property type="entry name" value="SpoU_subst-bd"/>
</dbReference>
<evidence type="ECO:0000259" key="4">
    <source>
        <dbReference type="SMART" id="SM00967"/>
    </source>
</evidence>
<accession>A0A7Y0HFL0</accession>
<evidence type="ECO:0000256" key="2">
    <source>
        <dbReference type="ARBA" id="ARBA00022679"/>
    </source>
</evidence>
<dbReference type="InterPro" id="IPR029026">
    <property type="entry name" value="tRNA_m1G_MTases_N"/>
</dbReference>
<dbReference type="SMART" id="SM00967">
    <property type="entry name" value="SpoU_sub_bind"/>
    <property type="match status" value="1"/>
</dbReference>
<dbReference type="RefSeq" id="WP_169625109.1">
    <property type="nucleotide sequence ID" value="NZ_JABBNT010000003.1"/>
</dbReference>
<dbReference type="GO" id="GO:0003723">
    <property type="term" value="F:RNA binding"/>
    <property type="evidence" value="ECO:0007669"/>
    <property type="project" value="InterPro"/>
</dbReference>
<dbReference type="NCBIfam" id="TIGR00186">
    <property type="entry name" value="rRNA_methyl_3"/>
    <property type="match status" value="1"/>
</dbReference>
<evidence type="ECO:0000313" key="5">
    <source>
        <dbReference type="EMBL" id="NMM44708.1"/>
    </source>
</evidence>
<dbReference type="Pfam" id="PF00588">
    <property type="entry name" value="SpoU_methylase"/>
    <property type="match status" value="1"/>
</dbReference>
<evidence type="ECO:0000313" key="6">
    <source>
        <dbReference type="Proteomes" id="UP000539372"/>
    </source>
</evidence>
<dbReference type="SUPFAM" id="SSF55315">
    <property type="entry name" value="L30e-like"/>
    <property type="match status" value="1"/>
</dbReference>
<gene>
    <name evidence="5" type="primary">rlmB</name>
    <name evidence="5" type="ORF">HH303_09475</name>
</gene>
<dbReference type="EMBL" id="JABBNT010000003">
    <property type="protein sequence ID" value="NMM44708.1"/>
    <property type="molecule type" value="Genomic_DNA"/>
</dbReference>
<evidence type="ECO:0000256" key="3">
    <source>
        <dbReference type="SAM" id="MobiDB-lite"/>
    </source>
</evidence>
<protein>
    <submittedName>
        <fullName evidence="5">23S rRNA (Guanosine(2251)-2'-O)-methyltransferase RlmB</fullName>
    </submittedName>
</protein>
<sequence>MSKHRKSGPSPDRGGRGPRGPNHGPKRDSKRGGGPRAQPPKGAGGNRYWLTGTHPVRAALSNPERACHRLLCTDGARADIEPLARQRGVPLEVTDRQEIDRLAGPDMVHQGLAMEVEPLEPLALQDLPDASPGRPLLVLDQVTDPRNVGAILRSAAVFGAIAVLVQDRHAPPETAALAKAASGALESVPLVRVGNLARALDEVKEAGYWTVGLAGEVDDTLNDVPLDRPVALILGAEGDGMRRLTREGCDQVVRIDMVRNEVGSLNVSNAAAVALYAATRPAQP</sequence>
<dbReference type="InterPro" id="IPR029064">
    <property type="entry name" value="Ribosomal_eL30-like_sf"/>
</dbReference>